<keyword evidence="5 11" id="KW-0812">Transmembrane</keyword>
<feature type="domain" description="TonB-dependent receptor plug" evidence="14">
    <location>
        <begin position="96"/>
        <end position="203"/>
    </location>
</feature>
<dbReference type="Pfam" id="PF07715">
    <property type="entry name" value="Plug"/>
    <property type="match status" value="1"/>
</dbReference>
<keyword evidence="16" id="KW-1185">Reference proteome</keyword>
<proteinExistence type="inferred from homology"/>
<evidence type="ECO:0000313" key="15">
    <source>
        <dbReference type="EMBL" id="OWQ95866.1"/>
    </source>
</evidence>
<evidence type="ECO:0000256" key="5">
    <source>
        <dbReference type="ARBA" id="ARBA00022692"/>
    </source>
</evidence>
<keyword evidence="9 11" id="KW-0472">Membrane</keyword>
<evidence type="ECO:0000256" key="12">
    <source>
        <dbReference type="RuleBase" id="RU003357"/>
    </source>
</evidence>
<evidence type="ECO:0000256" key="8">
    <source>
        <dbReference type="ARBA" id="ARBA00023077"/>
    </source>
</evidence>
<keyword evidence="2 11" id="KW-0813">Transport</keyword>
<keyword evidence="3 11" id="KW-1134">Transmembrane beta strand</keyword>
<dbReference type="GO" id="GO:0006826">
    <property type="term" value="P:iron ion transport"/>
    <property type="evidence" value="ECO:0007669"/>
    <property type="project" value="UniProtKB-KW"/>
</dbReference>
<evidence type="ECO:0000256" key="4">
    <source>
        <dbReference type="ARBA" id="ARBA00022496"/>
    </source>
</evidence>
<evidence type="ECO:0000259" key="14">
    <source>
        <dbReference type="Pfam" id="PF07715"/>
    </source>
</evidence>
<evidence type="ECO:0008006" key="17">
    <source>
        <dbReference type="Google" id="ProtNLM"/>
    </source>
</evidence>
<dbReference type="PANTHER" id="PTHR32552:SF81">
    <property type="entry name" value="TONB-DEPENDENT OUTER MEMBRANE RECEPTOR"/>
    <property type="match status" value="1"/>
</dbReference>
<dbReference type="AlphaFoldDB" id="A0A246JSN6"/>
<dbReference type="InterPro" id="IPR012910">
    <property type="entry name" value="Plug_dom"/>
</dbReference>
<evidence type="ECO:0000256" key="1">
    <source>
        <dbReference type="ARBA" id="ARBA00004571"/>
    </source>
</evidence>
<gene>
    <name evidence="15" type="ORF">CDQ92_13980</name>
</gene>
<dbReference type="InterPro" id="IPR036942">
    <property type="entry name" value="Beta-barrel_TonB_sf"/>
</dbReference>
<dbReference type="PROSITE" id="PS52016">
    <property type="entry name" value="TONB_DEPENDENT_REC_3"/>
    <property type="match status" value="1"/>
</dbReference>
<dbReference type="InterPro" id="IPR039426">
    <property type="entry name" value="TonB-dep_rcpt-like"/>
</dbReference>
<dbReference type="Pfam" id="PF00593">
    <property type="entry name" value="TonB_dep_Rec_b-barrel"/>
    <property type="match status" value="1"/>
</dbReference>
<keyword evidence="7" id="KW-0406">Ion transport</keyword>
<dbReference type="SUPFAM" id="SSF56935">
    <property type="entry name" value="Porins"/>
    <property type="match status" value="1"/>
</dbReference>
<evidence type="ECO:0000259" key="13">
    <source>
        <dbReference type="Pfam" id="PF00593"/>
    </source>
</evidence>
<keyword evidence="8 12" id="KW-0798">TonB box</keyword>
<comment type="subcellular location">
    <subcellularLocation>
        <location evidence="1 11">Cell outer membrane</location>
        <topology evidence="1 11">Multi-pass membrane protein</topology>
    </subcellularLocation>
</comment>
<dbReference type="Gene3D" id="2.40.170.20">
    <property type="entry name" value="TonB-dependent receptor, beta-barrel domain"/>
    <property type="match status" value="1"/>
</dbReference>
<evidence type="ECO:0000313" key="16">
    <source>
        <dbReference type="Proteomes" id="UP000197361"/>
    </source>
</evidence>
<keyword evidence="10 11" id="KW-0998">Cell outer membrane</keyword>
<dbReference type="PANTHER" id="PTHR32552">
    <property type="entry name" value="FERRICHROME IRON RECEPTOR-RELATED"/>
    <property type="match status" value="1"/>
</dbReference>
<evidence type="ECO:0000256" key="7">
    <source>
        <dbReference type="ARBA" id="ARBA00023065"/>
    </source>
</evidence>
<evidence type="ECO:0000256" key="9">
    <source>
        <dbReference type="ARBA" id="ARBA00023136"/>
    </source>
</evidence>
<evidence type="ECO:0000256" key="6">
    <source>
        <dbReference type="ARBA" id="ARBA00023004"/>
    </source>
</evidence>
<evidence type="ECO:0000256" key="11">
    <source>
        <dbReference type="PROSITE-ProRule" id="PRU01360"/>
    </source>
</evidence>
<comment type="similarity">
    <text evidence="11 12">Belongs to the TonB-dependent receptor family.</text>
</comment>
<dbReference type="Proteomes" id="UP000197361">
    <property type="component" value="Unassembled WGS sequence"/>
</dbReference>
<sequence>MAHRIVHGAIPIADRSIAAPAVLPHPANRTNRHEFVAVGRADMKSRFLSGIGIGAVLATIPAQAAAQETATVAPPAASGDRLDEIVVTAQKRDQNLQDVGVSIAAFTGDQLKDLGVTSAERISESVPGVQVYSYLGRQPTFVIRGVGVQDFAPNVAPAAAVYLDEVYLGSNILTGFQIFDTDRVEILKGPQGTLFGRNTTGGAVSYSTRRPTDTLEGYAEASYGNYRTLTLDAAVSGPLSPTLKARLAGRFASQARGYYTNDWTPADSGLPRSPLFFNPKRRAGEQESWAARGLLEYDGDGAVKLLLNFHGGETTGDVLPLTSIGFTSIAGAAQPCAATPLTGVRDPRFCGDAFGYTDLDGAPYRVRVDFVGRNREHNVGASLRGEFDLGSVTLTSITSYDDARKRAFTDTDGAPHHELNQLRDTWLEQYSQELRLASDGGGGFYWIAGLYGAREKVDLRFFGTLSPLLGLTNFTDPALAGRVADQLELNFSQDTWSAAAYGHAEWKASERLMLVAGLRYSHEDKDFASRSEWIYSDGLAPSRAPVNFGSTPTDAAVVDDSATYKSFSGKIGLNYKPSDAVLLYGSISRGFKSGGFDGDFAFTRQQLEPFEEETLTAYEIGVKSTLLDRRLFLNGSLYHYDFDKPQVRVAQVDTVTGLPFNQLRNLAKAQVTGMEIDATLRPARGFDLRAGMAWIDTRIDDPAQPVFDGNDLPLAAKFSANLLARYQFAVGSGWDMALQVDGKYNGAFFLNAENTSYLKERPYTLVNARVSLLSDSGWDLALWGRNLTKESFAVQSFALFGAYSVAYNAPRTYGATIRIDW</sequence>
<dbReference type="GO" id="GO:0009279">
    <property type="term" value="C:cell outer membrane"/>
    <property type="evidence" value="ECO:0007669"/>
    <property type="project" value="UniProtKB-SubCell"/>
</dbReference>
<evidence type="ECO:0000256" key="3">
    <source>
        <dbReference type="ARBA" id="ARBA00022452"/>
    </source>
</evidence>
<reference evidence="15 16" key="1">
    <citation type="journal article" date="2010" name="Int. J. Syst. Evol. Microbiol.">
        <title>Sphingopyxis bauzanensis sp. nov., a psychrophilic bacterium isolated from soil.</title>
        <authorList>
            <person name="Zhang D.C."/>
            <person name="Liu H.C."/>
            <person name="Xin Y.H."/>
            <person name="Zhou Y.G."/>
            <person name="Schinner F."/>
            <person name="Margesin R."/>
        </authorList>
    </citation>
    <scope>NUCLEOTIDE SEQUENCE [LARGE SCALE GENOMIC DNA]</scope>
    <source>
        <strain evidence="15 16">DSM 22271</strain>
    </source>
</reference>
<keyword evidence="4" id="KW-0410">Iron transport</keyword>
<organism evidence="15 16">
    <name type="scientific">Sphingopyxis bauzanensis</name>
    <dbReference type="NCBI Taxonomy" id="651663"/>
    <lineage>
        <taxon>Bacteria</taxon>
        <taxon>Pseudomonadati</taxon>
        <taxon>Pseudomonadota</taxon>
        <taxon>Alphaproteobacteria</taxon>
        <taxon>Sphingomonadales</taxon>
        <taxon>Sphingomonadaceae</taxon>
        <taxon>Sphingopyxis</taxon>
    </lineage>
</organism>
<comment type="caution">
    <text evidence="15">The sequence shown here is derived from an EMBL/GenBank/DDBJ whole genome shotgun (WGS) entry which is preliminary data.</text>
</comment>
<evidence type="ECO:0000256" key="10">
    <source>
        <dbReference type="ARBA" id="ARBA00023237"/>
    </source>
</evidence>
<feature type="domain" description="TonB-dependent receptor-like beta-barrel" evidence="13">
    <location>
        <begin position="357"/>
        <end position="787"/>
    </location>
</feature>
<dbReference type="EMBL" id="NISK01000003">
    <property type="protein sequence ID" value="OWQ95866.1"/>
    <property type="molecule type" value="Genomic_DNA"/>
</dbReference>
<protein>
    <recommendedName>
        <fullName evidence="17">TonB-dependent receptor</fullName>
    </recommendedName>
</protein>
<evidence type="ECO:0000256" key="2">
    <source>
        <dbReference type="ARBA" id="ARBA00022448"/>
    </source>
</evidence>
<dbReference type="InterPro" id="IPR000531">
    <property type="entry name" value="Beta-barrel_TonB"/>
</dbReference>
<keyword evidence="6" id="KW-0408">Iron</keyword>
<name>A0A246JSN6_9SPHN</name>
<accession>A0A246JSN6</accession>